<evidence type="ECO:0000259" key="1">
    <source>
        <dbReference type="Pfam" id="PF00561"/>
    </source>
</evidence>
<evidence type="ECO:0000313" key="3">
    <source>
        <dbReference type="Proteomes" id="UP000076154"/>
    </source>
</evidence>
<comment type="caution">
    <text evidence="2">The sequence shown here is derived from an EMBL/GenBank/DDBJ whole genome shotgun (WGS) entry which is preliminary data.</text>
</comment>
<dbReference type="InterPro" id="IPR000073">
    <property type="entry name" value="AB_hydrolase_1"/>
</dbReference>
<proteinExistence type="predicted"/>
<name>A0A369JFK4_HYPMA</name>
<evidence type="ECO:0000313" key="2">
    <source>
        <dbReference type="EMBL" id="RDB20929.1"/>
    </source>
</evidence>
<gene>
    <name evidence="2" type="ORF">Hypma_011951</name>
</gene>
<sequence length="141" mass="15719">MSDRHRLSWTAVRREAPLPAQIKRTYVRTPNGPLELLIAQPPESFASQPRKKALLFQHGGFGSAPVWIPFMIYFSQAHGHPCYAVSLRGHGASWYPGYLTMVFATGRASMAQDLEHALSWVQGFEAGKRGGDLDLEEIVLI</sequence>
<feature type="domain" description="AB hydrolase-1" evidence="1">
    <location>
        <begin position="53"/>
        <end position="94"/>
    </location>
</feature>
<dbReference type="OrthoDB" id="8119704at2759"/>
<dbReference type="Pfam" id="PF00561">
    <property type="entry name" value="Abhydrolase_1"/>
    <property type="match status" value="1"/>
</dbReference>
<dbReference type="STRING" id="39966.A0A369JFK4"/>
<organism evidence="2 3">
    <name type="scientific">Hypsizygus marmoreus</name>
    <name type="common">White beech mushroom</name>
    <name type="synonym">Agaricus marmoreus</name>
    <dbReference type="NCBI Taxonomy" id="39966"/>
    <lineage>
        <taxon>Eukaryota</taxon>
        <taxon>Fungi</taxon>
        <taxon>Dikarya</taxon>
        <taxon>Basidiomycota</taxon>
        <taxon>Agaricomycotina</taxon>
        <taxon>Agaricomycetes</taxon>
        <taxon>Agaricomycetidae</taxon>
        <taxon>Agaricales</taxon>
        <taxon>Tricholomatineae</taxon>
        <taxon>Lyophyllaceae</taxon>
        <taxon>Hypsizygus</taxon>
    </lineage>
</organism>
<dbReference type="SUPFAM" id="SSF53474">
    <property type="entry name" value="alpha/beta-Hydrolases"/>
    <property type="match status" value="1"/>
</dbReference>
<dbReference type="InParanoid" id="A0A369JFK4"/>
<accession>A0A369JFK4</accession>
<dbReference type="AlphaFoldDB" id="A0A369JFK4"/>
<dbReference type="Gene3D" id="3.40.50.1820">
    <property type="entry name" value="alpha/beta hydrolase"/>
    <property type="match status" value="1"/>
</dbReference>
<keyword evidence="3" id="KW-1185">Reference proteome</keyword>
<reference evidence="2" key="1">
    <citation type="submission" date="2018-04" db="EMBL/GenBank/DDBJ databases">
        <title>Whole genome sequencing of Hypsizygus marmoreus.</title>
        <authorList>
            <person name="Choi I.-G."/>
            <person name="Min B."/>
            <person name="Kim J.-G."/>
            <person name="Kim S."/>
            <person name="Oh Y.-L."/>
            <person name="Kong W.-S."/>
            <person name="Park H."/>
            <person name="Jeong J."/>
            <person name="Song E.-S."/>
        </authorList>
    </citation>
    <scope>NUCLEOTIDE SEQUENCE [LARGE SCALE GENOMIC DNA]</scope>
    <source>
        <strain evidence="2">51987-8</strain>
    </source>
</reference>
<protein>
    <recommendedName>
        <fullName evidence="1">AB hydrolase-1 domain-containing protein</fullName>
    </recommendedName>
</protein>
<dbReference type="Proteomes" id="UP000076154">
    <property type="component" value="Unassembled WGS sequence"/>
</dbReference>
<dbReference type="InterPro" id="IPR029058">
    <property type="entry name" value="AB_hydrolase_fold"/>
</dbReference>
<dbReference type="EMBL" id="LUEZ02000056">
    <property type="protein sequence ID" value="RDB20929.1"/>
    <property type="molecule type" value="Genomic_DNA"/>
</dbReference>